<accession>A0A9Q4C2Z7</accession>
<feature type="binding site" evidence="3">
    <location>
        <begin position="8"/>
        <end position="15"/>
    </location>
    <ligand>
        <name>ATP</name>
        <dbReference type="ChEBI" id="CHEBI:30616"/>
    </ligand>
</feature>
<evidence type="ECO:0000256" key="2">
    <source>
        <dbReference type="ARBA" id="ARBA00022840"/>
    </source>
</evidence>
<protein>
    <recommendedName>
        <fullName evidence="3">UPF0200 protein EGH25_06035</fullName>
    </recommendedName>
</protein>
<dbReference type="Proteomes" id="UP001149411">
    <property type="component" value="Unassembled WGS sequence"/>
</dbReference>
<evidence type="ECO:0000256" key="1">
    <source>
        <dbReference type="ARBA" id="ARBA00022741"/>
    </source>
</evidence>
<keyword evidence="1 3" id="KW-0547">Nucleotide-binding</keyword>
<dbReference type="PANTHER" id="PTHR41930:SF1">
    <property type="entry name" value="DEPHOSPHO-COA KINASE"/>
    <property type="match status" value="1"/>
</dbReference>
<name>A0A9Q4C2Z7_9EURY</name>
<dbReference type="PANTHER" id="PTHR41930">
    <property type="entry name" value="UPF0200 PROTEIN MJ1399"/>
    <property type="match status" value="1"/>
</dbReference>
<gene>
    <name evidence="4" type="ORF">EGH25_06035</name>
</gene>
<keyword evidence="5" id="KW-1185">Reference proteome</keyword>
<evidence type="ECO:0000256" key="3">
    <source>
        <dbReference type="HAMAP-Rule" id="MF_01111"/>
    </source>
</evidence>
<dbReference type="EMBL" id="RKLV01000005">
    <property type="protein sequence ID" value="MCX2818907.1"/>
    <property type="molecule type" value="Genomic_DNA"/>
</dbReference>
<dbReference type="Pfam" id="PF13207">
    <property type="entry name" value="AAA_17"/>
    <property type="match status" value="1"/>
</dbReference>
<dbReference type="AlphaFoldDB" id="A0A9Q4C2Z7"/>
<comment type="caution">
    <text evidence="4">The sequence shown here is derived from an EMBL/GenBank/DDBJ whole genome shotgun (WGS) entry which is preliminary data.</text>
</comment>
<dbReference type="RefSeq" id="WP_266086749.1">
    <property type="nucleotide sequence ID" value="NZ_RKLV01000005.1"/>
</dbReference>
<comment type="similarity">
    <text evidence="3">Belongs to the UPF0200 family.</text>
</comment>
<dbReference type="SUPFAM" id="SSF52540">
    <property type="entry name" value="P-loop containing nucleoside triphosphate hydrolases"/>
    <property type="match status" value="1"/>
</dbReference>
<proteinExistence type="inferred from homology"/>
<keyword evidence="2 3" id="KW-0067">ATP-binding</keyword>
<evidence type="ECO:0000313" key="5">
    <source>
        <dbReference type="Proteomes" id="UP001149411"/>
    </source>
</evidence>
<evidence type="ECO:0000313" key="4">
    <source>
        <dbReference type="EMBL" id="MCX2818907.1"/>
    </source>
</evidence>
<reference evidence="4" key="1">
    <citation type="submission" date="2022-09" db="EMBL/GenBank/DDBJ databases">
        <title>Haloadaptaus new haloarchaeum isolated from saline soil.</title>
        <authorList>
            <person name="Duran-Viseras A."/>
            <person name="Sanchez-Porro C."/>
            <person name="Ventosa A."/>
        </authorList>
    </citation>
    <scope>NUCLEOTIDE SEQUENCE</scope>
    <source>
        <strain evidence="4">F3-133</strain>
    </source>
</reference>
<dbReference type="InterPro" id="IPR022970">
    <property type="entry name" value="NTP_hydrolase-rel"/>
</dbReference>
<dbReference type="Gene3D" id="3.40.50.300">
    <property type="entry name" value="P-loop containing nucleotide triphosphate hydrolases"/>
    <property type="match status" value="1"/>
</dbReference>
<organism evidence="4 5">
    <name type="scientific">Halorutilus salinus</name>
    <dbReference type="NCBI Taxonomy" id="2487751"/>
    <lineage>
        <taxon>Archaea</taxon>
        <taxon>Methanobacteriati</taxon>
        <taxon>Methanobacteriota</taxon>
        <taxon>Stenosarchaea group</taxon>
        <taxon>Halobacteria</taxon>
        <taxon>Halorutilales</taxon>
        <taxon>Halorutilaceae</taxon>
        <taxon>Halorutilus</taxon>
    </lineage>
</organism>
<dbReference type="InterPro" id="IPR027417">
    <property type="entry name" value="P-loop_NTPase"/>
</dbReference>
<sequence length="181" mass="20143">MNVVGVVGMPASGKSEAARLARDEDVPVVTMGDVIRDEVERRGLEPTDENMGKVATALRDEEGDDAVARRCVEEIRAHDGSTVLVDGLRSDEEADYFRDEFGEGFTLVAVEAPFETRLERVRDRDRDDDMATADELRDRDERELGYGMGEAIENADVRIRNDGSLGEFRDGFRGVLTEESQ</sequence>
<dbReference type="GO" id="GO:0005524">
    <property type="term" value="F:ATP binding"/>
    <property type="evidence" value="ECO:0007669"/>
    <property type="project" value="UniProtKB-UniRule"/>
</dbReference>
<dbReference type="HAMAP" id="MF_01111">
    <property type="entry name" value="UPF0200"/>
    <property type="match status" value="1"/>
</dbReference>